<sequence length="71" mass="7788">MDDKTFAGKGTNIIVGRLEVYNTTNVTKNSDGSYKDSRPVGAAIYRGNNISKPSMILTKQVIQNILNRNGK</sequence>
<evidence type="ECO:0000313" key="2">
    <source>
        <dbReference type="Proteomes" id="UP000618240"/>
    </source>
</evidence>
<keyword evidence="2" id="KW-1185">Reference proteome</keyword>
<protein>
    <recommendedName>
        <fullName evidence="3">Pectate lyase</fullName>
    </recommendedName>
</protein>
<comment type="caution">
    <text evidence="1">The sequence shown here is derived from an EMBL/GenBank/DDBJ whole genome shotgun (WGS) entry which is preliminary data.</text>
</comment>
<dbReference type="Proteomes" id="UP000618240">
    <property type="component" value="Unassembled WGS sequence"/>
</dbReference>
<evidence type="ECO:0008006" key="3">
    <source>
        <dbReference type="Google" id="ProtNLM"/>
    </source>
</evidence>
<dbReference type="RefSeq" id="WP_225686264.1">
    <property type="nucleotide sequence ID" value="NZ_JAERSE020000001.1"/>
</dbReference>
<gene>
    <name evidence="1" type="ORF">JI747_003305</name>
</gene>
<evidence type="ECO:0000313" key="1">
    <source>
        <dbReference type="EMBL" id="MCA6066191.1"/>
    </source>
</evidence>
<accession>A0ABS7ZWS5</accession>
<name>A0ABS7ZWS5_9FLAO</name>
<reference evidence="1 2" key="1">
    <citation type="submission" date="2021-09" db="EMBL/GenBank/DDBJ databases">
        <title>Genome sequencing and assembly of Chryseobacterium sp. RG1.</title>
        <authorList>
            <person name="Chhetri G."/>
        </authorList>
    </citation>
    <scope>NUCLEOTIDE SEQUENCE [LARGE SCALE GENOMIC DNA]</scope>
    <source>
        <strain evidence="1 2">RG1</strain>
    </source>
</reference>
<organism evidence="1 2">
    <name type="scientific">Chryseobacterium tagetis</name>
    <dbReference type="NCBI Taxonomy" id="2801334"/>
    <lineage>
        <taxon>Bacteria</taxon>
        <taxon>Pseudomonadati</taxon>
        <taxon>Bacteroidota</taxon>
        <taxon>Flavobacteriia</taxon>
        <taxon>Flavobacteriales</taxon>
        <taxon>Weeksellaceae</taxon>
        <taxon>Chryseobacterium group</taxon>
        <taxon>Chryseobacterium</taxon>
    </lineage>
</organism>
<proteinExistence type="predicted"/>
<dbReference type="EMBL" id="JAERSE020000001">
    <property type="protein sequence ID" value="MCA6066191.1"/>
    <property type="molecule type" value="Genomic_DNA"/>
</dbReference>